<organism evidence="9 10">
    <name type="scientific">Rhodococcus parequi</name>
    <dbReference type="NCBI Taxonomy" id="3137122"/>
    <lineage>
        <taxon>Bacteria</taxon>
        <taxon>Bacillati</taxon>
        <taxon>Actinomycetota</taxon>
        <taxon>Actinomycetes</taxon>
        <taxon>Mycobacteriales</taxon>
        <taxon>Nocardiaceae</taxon>
        <taxon>Rhodococcus</taxon>
    </lineage>
</organism>
<comment type="subcellular location">
    <subcellularLocation>
        <location evidence="1">Cell membrane</location>
        <topology evidence="1">Multi-pass membrane protein</topology>
    </subcellularLocation>
</comment>
<keyword evidence="10" id="KW-1185">Reference proteome</keyword>
<keyword evidence="5 7" id="KW-0472">Membrane</keyword>
<sequence>MHTDISPENPNPTDSTESDQRGWTPRLIGSLVTIVLLLEMLAVSYMMISIALPEIAAHYRTTQSAWLLTAFLLVGAVSCPLVGRLADMHGKRRILLGCTLGAALGSLVSALAPTYPILIAGRALTGLLTPCLFLSYSLIRDVYPKRTVPMAVSIATSGMGVITVAAPFLAGWLIDGFGFRSIFWFAVIGLSVLAVLLVLTTDESSVRTHARLDLVGATLLSVGLAGVLVAISFGPKWGWTAPGTLACLVGGALLVGGWLASARLVRDPLIDLRVLRTRSVALTTLGAGACYGAGVVYSLILPLMCMTPAALDLGYGFGVTAKGFAVFQAPFGAATMVGGIAVGLLVPRIRPRQLMTAGLVLETVAALLSAGVHDQKVLLMVFIALFGLGQGLIYASIPNLVIEAVAPQLQATAASIVAVAQSLVSAVVPILAFTILNSHIALVAEGRAFYADLGITLVFLLSAGVAFVGAIAAYALPRKIHALTLDRGSATGPAPSVATAGRG</sequence>
<feature type="transmembrane region" description="Helical" evidence="7">
    <location>
        <begin position="151"/>
        <end position="170"/>
    </location>
</feature>
<dbReference type="Gene3D" id="1.20.1250.20">
    <property type="entry name" value="MFS general substrate transporter like domains"/>
    <property type="match status" value="1"/>
</dbReference>
<feature type="transmembrane region" description="Helical" evidence="7">
    <location>
        <begin position="94"/>
        <end position="113"/>
    </location>
</feature>
<feature type="transmembrane region" description="Helical" evidence="7">
    <location>
        <begin position="212"/>
        <end position="233"/>
    </location>
</feature>
<name>A0ABW9FGA4_9NOCA</name>
<evidence type="ECO:0000259" key="8">
    <source>
        <dbReference type="PROSITE" id="PS50850"/>
    </source>
</evidence>
<feature type="transmembrane region" description="Helical" evidence="7">
    <location>
        <begin position="27"/>
        <end position="52"/>
    </location>
</feature>
<dbReference type="PROSITE" id="PS50850">
    <property type="entry name" value="MFS"/>
    <property type="match status" value="1"/>
</dbReference>
<keyword evidence="4 7" id="KW-1133">Transmembrane helix</keyword>
<evidence type="ECO:0000256" key="7">
    <source>
        <dbReference type="SAM" id="Phobius"/>
    </source>
</evidence>
<comment type="caution">
    <text evidence="9">The sequence shown here is derived from an EMBL/GenBank/DDBJ whole genome shotgun (WGS) entry which is preliminary data.</text>
</comment>
<dbReference type="PANTHER" id="PTHR42718">
    <property type="entry name" value="MAJOR FACILITATOR SUPERFAMILY MULTIDRUG TRANSPORTER MFSC"/>
    <property type="match status" value="1"/>
</dbReference>
<evidence type="ECO:0000256" key="1">
    <source>
        <dbReference type="ARBA" id="ARBA00004651"/>
    </source>
</evidence>
<dbReference type="InterPro" id="IPR011701">
    <property type="entry name" value="MFS"/>
</dbReference>
<feature type="region of interest" description="Disordered" evidence="6">
    <location>
        <begin position="1"/>
        <end position="21"/>
    </location>
</feature>
<feature type="transmembrane region" description="Helical" evidence="7">
    <location>
        <begin position="324"/>
        <end position="347"/>
    </location>
</feature>
<dbReference type="PANTHER" id="PTHR42718:SF9">
    <property type="entry name" value="MAJOR FACILITATOR SUPERFAMILY MULTIDRUG TRANSPORTER MFSC"/>
    <property type="match status" value="1"/>
</dbReference>
<proteinExistence type="predicted"/>
<feature type="transmembrane region" description="Helical" evidence="7">
    <location>
        <begin position="413"/>
        <end position="436"/>
    </location>
</feature>
<dbReference type="Pfam" id="PF07690">
    <property type="entry name" value="MFS_1"/>
    <property type="match status" value="1"/>
</dbReference>
<feature type="domain" description="Major facilitator superfamily (MFS) profile" evidence="8">
    <location>
        <begin position="30"/>
        <end position="481"/>
    </location>
</feature>
<feature type="compositionally biased region" description="Polar residues" evidence="6">
    <location>
        <begin position="1"/>
        <end position="15"/>
    </location>
</feature>
<keyword evidence="2" id="KW-0813">Transport</keyword>
<dbReference type="SUPFAM" id="SSF103473">
    <property type="entry name" value="MFS general substrate transporter"/>
    <property type="match status" value="1"/>
</dbReference>
<feature type="transmembrane region" description="Helical" evidence="7">
    <location>
        <begin position="182"/>
        <end position="200"/>
    </location>
</feature>
<feature type="transmembrane region" description="Helical" evidence="7">
    <location>
        <begin position="239"/>
        <end position="260"/>
    </location>
</feature>
<keyword evidence="3 7" id="KW-0812">Transmembrane</keyword>
<dbReference type="InterPro" id="IPR020846">
    <property type="entry name" value="MFS_dom"/>
</dbReference>
<evidence type="ECO:0000256" key="6">
    <source>
        <dbReference type="SAM" id="MobiDB-lite"/>
    </source>
</evidence>
<evidence type="ECO:0000256" key="5">
    <source>
        <dbReference type="ARBA" id="ARBA00023136"/>
    </source>
</evidence>
<feature type="transmembrane region" description="Helical" evidence="7">
    <location>
        <begin position="448"/>
        <end position="476"/>
    </location>
</feature>
<feature type="transmembrane region" description="Helical" evidence="7">
    <location>
        <begin position="378"/>
        <end position="401"/>
    </location>
</feature>
<evidence type="ECO:0000313" key="10">
    <source>
        <dbReference type="Proteomes" id="UP001629745"/>
    </source>
</evidence>
<dbReference type="InterPro" id="IPR036259">
    <property type="entry name" value="MFS_trans_sf"/>
</dbReference>
<dbReference type="Proteomes" id="UP001629745">
    <property type="component" value="Unassembled WGS sequence"/>
</dbReference>
<evidence type="ECO:0000313" key="9">
    <source>
        <dbReference type="EMBL" id="MFM1724108.1"/>
    </source>
</evidence>
<feature type="transmembrane region" description="Helical" evidence="7">
    <location>
        <begin position="119"/>
        <end position="139"/>
    </location>
</feature>
<feature type="transmembrane region" description="Helical" evidence="7">
    <location>
        <begin position="280"/>
        <end position="304"/>
    </location>
</feature>
<feature type="transmembrane region" description="Helical" evidence="7">
    <location>
        <begin position="64"/>
        <end position="82"/>
    </location>
</feature>
<gene>
    <name evidence="9" type="ORF">ABEU20_002684</name>
</gene>
<evidence type="ECO:0000256" key="3">
    <source>
        <dbReference type="ARBA" id="ARBA00022692"/>
    </source>
</evidence>
<dbReference type="EMBL" id="JBDLNV010000004">
    <property type="protein sequence ID" value="MFM1724108.1"/>
    <property type="molecule type" value="Genomic_DNA"/>
</dbReference>
<accession>A0ABW9FGA4</accession>
<evidence type="ECO:0000256" key="2">
    <source>
        <dbReference type="ARBA" id="ARBA00022448"/>
    </source>
</evidence>
<evidence type="ECO:0000256" key="4">
    <source>
        <dbReference type="ARBA" id="ARBA00022989"/>
    </source>
</evidence>
<protein>
    <submittedName>
        <fullName evidence="9">MFS transporter</fullName>
    </submittedName>
</protein>
<feature type="transmembrane region" description="Helical" evidence="7">
    <location>
        <begin position="354"/>
        <end position="372"/>
    </location>
</feature>
<reference evidence="9 10" key="1">
    <citation type="submission" date="2023-11" db="EMBL/GenBank/DDBJ databases">
        <authorList>
            <person name="Val-Calvo J."/>
            <person name="Scortti M."/>
            <person name="Vazquez-Boland J."/>
        </authorList>
    </citation>
    <scope>NUCLEOTIDE SEQUENCE [LARGE SCALE GENOMIC DNA]</scope>
    <source>
        <strain evidence="9 10">PAM 2766</strain>
    </source>
</reference>